<dbReference type="WBParaSite" id="PgR102_g005_t01">
    <property type="protein sequence ID" value="PgR102_g005_t01"/>
    <property type="gene ID" value="PgR102_g005"/>
</dbReference>
<keyword evidence="1" id="KW-0472">Membrane</keyword>
<feature type="transmembrane region" description="Helical" evidence="1">
    <location>
        <begin position="189"/>
        <end position="213"/>
    </location>
</feature>
<dbReference type="AlphaFoldDB" id="A0A915C8P6"/>
<evidence type="ECO:0000256" key="1">
    <source>
        <dbReference type="SAM" id="Phobius"/>
    </source>
</evidence>
<keyword evidence="1" id="KW-1133">Transmembrane helix</keyword>
<feature type="transmembrane region" description="Helical" evidence="1">
    <location>
        <begin position="117"/>
        <end position="138"/>
    </location>
</feature>
<proteinExistence type="predicted"/>
<evidence type="ECO:0000313" key="3">
    <source>
        <dbReference type="WBParaSite" id="PgR102_g005_t01"/>
    </source>
</evidence>
<organism evidence="2 4">
    <name type="scientific">Parascaris univalens</name>
    <name type="common">Nematode worm</name>
    <dbReference type="NCBI Taxonomy" id="6257"/>
    <lineage>
        <taxon>Eukaryota</taxon>
        <taxon>Metazoa</taxon>
        <taxon>Ecdysozoa</taxon>
        <taxon>Nematoda</taxon>
        <taxon>Chromadorea</taxon>
        <taxon>Rhabditida</taxon>
        <taxon>Spirurina</taxon>
        <taxon>Ascaridomorpha</taxon>
        <taxon>Ascaridoidea</taxon>
        <taxon>Ascarididae</taxon>
        <taxon>Parascaris</taxon>
    </lineage>
</organism>
<feature type="transmembrane region" description="Helical" evidence="1">
    <location>
        <begin position="280"/>
        <end position="301"/>
    </location>
</feature>
<dbReference type="Proteomes" id="UP000887569">
    <property type="component" value="Unplaced"/>
</dbReference>
<keyword evidence="1" id="KW-0812">Transmembrane</keyword>
<keyword evidence="2" id="KW-1185">Reference proteome</keyword>
<evidence type="ECO:0000313" key="2">
    <source>
        <dbReference type="Proteomes" id="UP000887569"/>
    </source>
</evidence>
<protein>
    <submittedName>
        <fullName evidence="3 4">G protein-coupled receptor</fullName>
    </submittedName>
</protein>
<evidence type="ECO:0000313" key="4">
    <source>
        <dbReference type="WBParaSite" id="PgR102_g005_t02"/>
    </source>
</evidence>
<feature type="transmembrane region" description="Helical" evidence="1">
    <location>
        <begin position="32"/>
        <end position="52"/>
    </location>
</feature>
<reference evidence="3 4" key="1">
    <citation type="submission" date="2022-11" db="UniProtKB">
        <authorList>
            <consortium name="WormBaseParasite"/>
        </authorList>
    </citation>
    <scope>IDENTIFICATION</scope>
</reference>
<dbReference type="WBParaSite" id="PgR102_g005_t02">
    <property type="protein sequence ID" value="PgR102_g005_t02"/>
    <property type="gene ID" value="PgR102_g005"/>
</dbReference>
<accession>A0A915C8P6</accession>
<feature type="transmembrane region" description="Helical" evidence="1">
    <location>
        <begin position="234"/>
        <end position="260"/>
    </location>
</feature>
<sequence>MDCNVSLILFPSKKVCRNLGWSCPELHNPSRIVYLSFIIIRWALSAFIIFLSRKIISHDIIKHFTLNLITICILCDMFLAIRECIAVAQLYAIVFHSGQTLVMFNALTQFFADVATIQYRAMSLFVVFVMYLLFAFPFRMRQFLSGKGYKYYFISVHLLTPLACLPRFLAHVVRDLSTLTMLRQYNTVAPYAVIFTAAILLLLITLLAMIAIVRHQRVNAEAEMKRRRRNLISFLIYCIPINVMNIPVCTSAIAIWMRGILPEQMAYALSALQFSCEGELFIIEARTIIISLCTIVALAPYRKATVQLVFRKSHSKVLSIPSAVTAQRLSSKHRSTNVARRRYVFGWHTTFANLCSTTT</sequence>
<feature type="transmembrane region" description="Helical" evidence="1">
    <location>
        <begin position="64"/>
        <end position="97"/>
    </location>
</feature>
<name>A0A915C8P6_PARUN</name>
<dbReference type="WBParaSite" id="PgR102_g005_t07">
    <property type="protein sequence ID" value="PgR102_g005_t07"/>
    <property type="gene ID" value="PgR102_g005"/>
</dbReference>
<feature type="transmembrane region" description="Helical" evidence="1">
    <location>
        <begin position="150"/>
        <end position="169"/>
    </location>
</feature>